<evidence type="ECO:0000313" key="2">
    <source>
        <dbReference type="WBParaSite" id="L893_g434.t1"/>
    </source>
</evidence>
<protein>
    <submittedName>
        <fullName evidence="2">F-box domain-containing protein</fullName>
    </submittedName>
</protein>
<dbReference type="Proteomes" id="UP000095287">
    <property type="component" value="Unplaced"/>
</dbReference>
<name>A0A1I8ABY4_9BILA</name>
<keyword evidence="1" id="KW-1185">Reference proteome</keyword>
<dbReference type="WBParaSite" id="L893_g434.t1">
    <property type="protein sequence ID" value="L893_g434.t1"/>
    <property type="gene ID" value="L893_g434"/>
</dbReference>
<accession>A0A1I8ABY4</accession>
<evidence type="ECO:0000313" key="1">
    <source>
        <dbReference type="Proteomes" id="UP000095287"/>
    </source>
</evidence>
<reference evidence="2" key="1">
    <citation type="submission" date="2016-11" db="UniProtKB">
        <authorList>
            <consortium name="WormBaseParasite"/>
        </authorList>
    </citation>
    <scope>IDENTIFICATION</scope>
</reference>
<sequence length="199" mass="23166">MDAVPFNFVDSVVEFFDKKTLDGLAREVRHPLWEAVVDVHYRKRVYCELLFRKTERGIQHVFVDDHYRVVRSLSLAMTRKNARFLRIEMLRDDSDEERPNEARWKEAKVFGEAEIGKLLESFAAQQTCGVGLQRYAAASWRCTIQTIRPVNKLARHLMRMIATLLRRALSFSIEVCTAELCTPKSADLAKVQTSRYNLR</sequence>
<proteinExistence type="predicted"/>
<dbReference type="AlphaFoldDB" id="A0A1I8ABY4"/>
<organism evidence="1 2">
    <name type="scientific">Steinernema glaseri</name>
    <dbReference type="NCBI Taxonomy" id="37863"/>
    <lineage>
        <taxon>Eukaryota</taxon>
        <taxon>Metazoa</taxon>
        <taxon>Ecdysozoa</taxon>
        <taxon>Nematoda</taxon>
        <taxon>Chromadorea</taxon>
        <taxon>Rhabditida</taxon>
        <taxon>Tylenchina</taxon>
        <taxon>Panagrolaimomorpha</taxon>
        <taxon>Strongyloidoidea</taxon>
        <taxon>Steinernematidae</taxon>
        <taxon>Steinernema</taxon>
    </lineage>
</organism>